<dbReference type="InterPro" id="IPR036390">
    <property type="entry name" value="WH_DNA-bd_sf"/>
</dbReference>
<dbReference type="PANTHER" id="PTHR33154:SF33">
    <property type="entry name" value="TRANSCRIPTIONAL REPRESSOR SDPR"/>
    <property type="match status" value="1"/>
</dbReference>
<keyword evidence="2" id="KW-0238">DNA-binding</keyword>
<name>A0A8J7PP04_9BACT</name>
<dbReference type="InterPro" id="IPR051081">
    <property type="entry name" value="HTH_MetalResp_TranReg"/>
</dbReference>
<evidence type="ECO:0000256" key="2">
    <source>
        <dbReference type="ARBA" id="ARBA00023125"/>
    </source>
</evidence>
<organism evidence="5 6">
    <name type="scientific">Candidatus Obscuribacter phosphatis</name>
    <dbReference type="NCBI Taxonomy" id="1906157"/>
    <lineage>
        <taxon>Bacteria</taxon>
        <taxon>Bacillati</taxon>
        <taxon>Candidatus Melainabacteria</taxon>
        <taxon>Candidatus Obscuribacterales</taxon>
        <taxon>Candidatus Obscuribacteraceae</taxon>
        <taxon>Candidatus Obscuribacter</taxon>
    </lineage>
</organism>
<evidence type="ECO:0000313" key="6">
    <source>
        <dbReference type="Proteomes" id="UP000664277"/>
    </source>
</evidence>
<dbReference type="PANTHER" id="PTHR33154">
    <property type="entry name" value="TRANSCRIPTIONAL REGULATOR, ARSR FAMILY"/>
    <property type="match status" value="1"/>
</dbReference>
<dbReference type="InterPro" id="IPR011991">
    <property type="entry name" value="ArsR-like_HTH"/>
</dbReference>
<dbReference type="GO" id="GO:0003700">
    <property type="term" value="F:DNA-binding transcription factor activity"/>
    <property type="evidence" value="ECO:0007669"/>
    <property type="project" value="InterPro"/>
</dbReference>
<keyword evidence="1" id="KW-0805">Transcription regulation</keyword>
<evidence type="ECO:0000256" key="1">
    <source>
        <dbReference type="ARBA" id="ARBA00023015"/>
    </source>
</evidence>
<dbReference type="EMBL" id="JAFLCK010000039">
    <property type="protein sequence ID" value="MBN8662460.1"/>
    <property type="molecule type" value="Genomic_DNA"/>
</dbReference>
<dbReference type="NCBIfam" id="NF033788">
    <property type="entry name" value="HTH_metalloreg"/>
    <property type="match status" value="1"/>
</dbReference>
<dbReference type="GO" id="GO:0003677">
    <property type="term" value="F:DNA binding"/>
    <property type="evidence" value="ECO:0007669"/>
    <property type="project" value="UniProtKB-KW"/>
</dbReference>
<dbReference type="Gene3D" id="1.10.10.10">
    <property type="entry name" value="Winged helix-like DNA-binding domain superfamily/Winged helix DNA-binding domain"/>
    <property type="match status" value="1"/>
</dbReference>
<sequence length="133" mass="14960">MPHRILIAQHLAKLFSVLSHPARIRILTELRNGPLCVNSLQEVIGISHSGVSQHLSIMRAQGIIKETREGRHVYYRLTNQEISDWLAEAIPFIVPDDSDSKLLVRAAQTTMEKWSDGKVKIKNNGRDKKAGSI</sequence>
<dbReference type="CDD" id="cd00090">
    <property type="entry name" value="HTH_ARSR"/>
    <property type="match status" value="1"/>
</dbReference>
<evidence type="ECO:0000313" key="5">
    <source>
        <dbReference type="EMBL" id="MBN8662460.1"/>
    </source>
</evidence>
<evidence type="ECO:0000256" key="3">
    <source>
        <dbReference type="ARBA" id="ARBA00023163"/>
    </source>
</evidence>
<dbReference type="PROSITE" id="PS50987">
    <property type="entry name" value="HTH_ARSR_2"/>
    <property type="match status" value="1"/>
</dbReference>
<protein>
    <submittedName>
        <fullName evidence="5">Winged helix-turn-helix transcriptional regulator</fullName>
    </submittedName>
</protein>
<dbReference type="AlphaFoldDB" id="A0A8J7PP04"/>
<dbReference type="Pfam" id="PF01022">
    <property type="entry name" value="HTH_5"/>
    <property type="match status" value="1"/>
</dbReference>
<reference evidence="5" key="1">
    <citation type="submission" date="2021-02" db="EMBL/GenBank/DDBJ databases">
        <title>Genome-Resolved Metagenomics of a Microbial Community Performing Photosynthetic Biological Nutrient Removal.</title>
        <authorList>
            <person name="Mcdaniel E.A."/>
        </authorList>
    </citation>
    <scope>NUCLEOTIDE SEQUENCE</scope>
    <source>
        <strain evidence="5">UWPOB_OBS1</strain>
    </source>
</reference>
<proteinExistence type="predicted"/>
<dbReference type="SMART" id="SM00418">
    <property type="entry name" value="HTH_ARSR"/>
    <property type="match status" value="1"/>
</dbReference>
<dbReference type="PRINTS" id="PR00778">
    <property type="entry name" value="HTHARSR"/>
</dbReference>
<feature type="domain" description="HTH arsR-type" evidence="4">
    <location>
        <begin position="3"/>
        <end position="97"/>
    </location>
</feature>
<dbReference type="InterPro" id="IPR001845">
    <property type="entry name" value="HTH_ArsR_DNA-bd_dom"/>
</dbReference>
<dbReference type="InterPro" id="IPR036388">
    <property type="entry name" value="WH-like_DNA-bd_sf"/>
</dbReference>
<dbReference type="Proteomes" id="UP000664277">
    <property type="component" value="Unassembled WGS sequence"/>
</dbReference>
<dbReference type="SUPFAM" id="SSF46785">
    <property type="entry name" value="Winged helix' DNA-binding domain"/>
    <property type="match status" value="1"/>
</dbReference>
<evidence type="ECO:0000259" key="4">
    <source>
        <dbReference type="PROSITE" id="PS50987"/>
    </source>
</evidence>
<comment type="caution">
    <text evidence="5">The sequence shown here is derived from an EMBL/GenBank/DDBJ whole genome shotgun (WGS) entry which is preliminary data.</text>
</comment>
<accession>A0A8J7PP04</accession>
<keyword evidence="3" id="KW-0804">Transcription</keyword>
<gene>
    <name evidence="5" type="ORF">J0M35_18970</name>
</gene>